<dbReference type="GO" id="GO:0010181">
    <property type="term" value="F:FMN binding"/>
    <property type="evidence" value="ECO:0007669"/>
    <property type="project" value="UniProtKB-UniRule"/>
</dbReference>
<keyword evidence="4 6" id="KW-0520">NAD</keyword>
<dbReference type="AlphaFoldDB" id="A0A2U2DTE9"/>
<comment type="similarity">
    <text evidence="6">Belongs to the azoreductase type 1 family.</text>
</comment>
<sequence>MSNILLVTSSPRGADSLSNKLATDLAGKLSTQAGSKSIVHRDLVSQPLPHIDGVFAAAIRKPADQRNAEEAKAAAVSDELVAELLAADTLVIGTGLINFNIYSSLKAWIDHIARAGLTFTYTENGPVGLATGKKAYLVLASGGVYSDGPAAAMNHAVPYLKTVLGFIGITDVEVVYVEGLAYGPEAAEKAIAAAQTRAKELALAA</sequence>
<dbReference type="EC" id="1.6.5.-" evidence="6"/>
<dbReference type="InterPro" id="IPR029039">
    <property type="entry name" value="Flavoprotein-like_sf"/>
</dbReference>
<dbReference type="EC" id="1.7.1.17" evidence="6"/>
<reference evidence="8 9" key="1">
    <citation type="submission" date="2018-05" db="EMBL/GenBank/DDBJ databases">
        <title>The draft genome of strain NS-104.</title>
        <authorList>
            <person name="Hang P."/>
            <person name="Jiang J."/>
        </authorList>
    </citation>
    <scope>NUCLEOTIDE SEQUENCE [LARGE SCALE GENOMIC DNA]</scope>
    <source>
        <strain evidence="8 9">NS-104</strain>
    </source>
</reference>
<feature type="binding site" evidence="6">
    <location>
        <begin position="16"/>
        <end position="18"/>
    </location>
    <ligand>
        <name>FMN</name>
        <dbReference type="ChEBI" id="CHEBI:58210"/>
    </ligand>
</feature>
<accession>A0A2U2DTE9</accession>
<comment type="caution">
    <text evidence="8">The sequence shown here is derived from an EMBL/GenBank/DDBJ whole genome shotgun (WGS) entry which is preliminary data.</text>
</comment>
<dbReference type="EMBL" id="QFBC01000003">
    <property type="protein sequence ID" value="PWE56571.1"/>
    <property type="molecule type" value="Genomic_DNA"/>
</dbReference>
<name>A0A2U2DTE9_9HYPH</name>
<keyword evidence="3 6" id="KW-0560">Oxidoreductase</keyword>
<dbReference type="GO" id="GO:0016652">
    <property type="term" value="F:oxidoreductase activity, acting on NAD(P)H as acceptor"/>
    <property type="evidence" value="ECO:0007669"/>
    <property type="project" value="UniProtKB-UniRule"/>
</dbReference>
<feature type="domain" description="Flavodoxin-like fold" evidence="7">
    <location>
        <begin position="3"/>
        <end position="200"/>
    </location>
</feature>
<keyword evidence="1 6" id="KW-0285">Flavoprotein</keyword>
<evidence type="ECO:0000256" key="1">
    <source>
        <dbReference type="ARBA" id="ARBA00022630"/>
    </source>
</evidence>
<dbReference type="Gene3D" id="3.40.50.360">
    <property type="match status" value="1"/>
</dbReference>
<comment type="function">
    <text evidence="6">Quinone reductase that provides resistance to thiol-specific stress caused by electrophilic quinones.</text>
</comment>
<dbReference type="InterPro" id="IPR023048">
    <property type="entry name" value="NADH:quinone_OxRdtase_FMN_depd"/>
</dbReference>
<evidence type="ECO:0000313" key="9">
    <source>
        <dbReference type="Proteomes" id="UP000245252"/>
    </source>
</evidence>
<dbReference type="OrthoDB" id="9787136at2"/>
<dbReference type="RefSeq" id="WP_109457947.1">
    <property type="nucleotide sequence ID" value="NZ_QFBC01000003.1"/>
</dbReference>
<evidence type="ECO:0000256" key="4">
    <source>
        <dbReference type="ARBA" id="ARBA00023027"/>
    </source>
</evidence>
<evidence type="ECO:0000256" key="2">
    <source>
        <dbReference type="ARBA" id="ARBA00022643"/>
    </source>
</evidence>
<keyword evidence="2 6" id="KW-0288">FMN</keyword>
<dbReference type="InterPro" id="IPR003680">
    <property type="entry name" value="Flavodoxin_fold"/>
</dbReference>
<protein>
    <recommendedName>
        <fullName evidence="6">FMN dependent NADH:quinone oxidoreductase</fullName>
        <ecNumber evidence="6">1.6.5.-</ecNumber>
    </recommendedName>
    <alternativeName>
        <fullName evidence="6">Azo-dye reductase</fullName>
    </alternativeName>
    <alternativeName>
        <fullName evidence="6">FMN-dependent NADH-azo compound oxidoreductase</fullName>
    </alternativeName>
    <alternativeName>
        <fullName evidence="6">FMN-dependent NADH-azoreductase</fullName>
        <ecNumber evidence="6">1.7.1.17</ecNumber>
    </alternativeName>
</protein>
<keyword evidence="9" id="KW-1185">Reference proteome</keyword>
<dbReference type="Proteomes" id="UP000245252">
    <property type="component" value="Unassembled WGS sequence"/>
</dbReference>
<proteinExistence type="inferred from homology"/>
<evidence type="ECO:0000313" key="8">
    <source>
        <dbReference type="EMBL" id="PWE56571.1"/>
    </source>
</evidence>
<organism evidence="8 9">
    <name type="scientific">Metarhizobium album</name>
    <dbReference type="NCBI Taxonomy" id="2182425"/>
    <lineage>
        <taxon>Bacteria</taxon>
        <taxon>Pseudomonadati</taxon>
        <taxon>Pseudomonadota</taxon>
        <taxon>Alphaproteobacteria</taxon>
        <taxon>Hyphomicrobiales</taxon>
        <taxon>Rhizobiaceae</taxon>
        <taxon>Metarhizobium</taxon>
    </lineage>
</organism>
<dbReference type="SUPFAM" id="SSF52218">
    <property type="entry name" value="Flavoproteins"/>
    <property type="match status" value="1"/>
</dbReference>
<comment type="subunit">
    <text evidence="6">Homodimer.</text>
</comment>
<dbReference type="GO" id="GO:0009055">
    <property type="term" value="F:electron transfer activity"/>
    <property type="evidence" value="ECO:0007669"/>
    <property type="project" value="UniProtKB-UniRule"/>
</dbReference>
<comment type="function">
    <text evidence="6">Also exhibits azoreductase activity. Catalyzes the reductive cleavage of the azo bond in aromatic azo compounds to the corresponding amines.</text>
</comment>
<comment type="catalytic activity">
    <reaction evidence="5">
        <text>N,N-dimethyl-1,4-phenylenediamine + anthranilate + 2 NAD(+) = 2-(4-dimethylaminophenyl)diazenylbenzoate + 2 NADH + 2 H(+)</text>
        <dbReference type="Rhea" id="RHEA:55872"/>
        <dbReference type="ChEBI" id="CHEBI:15378"/>
        <dbReference type="ChEBI" id="CHEBI:15783"/>
        <dbReference type="ChEBI" id="CHEBI:16567"/>
        <dbReference type="ChEBI" id="CHEBI:57540"/>
        <dbReference type="ChEBI" id="CHEBI:57945"/>
        <dbReference type="ChEBI" id="CHEBI:71579"/>
        <dbReference type="EC" id="1.7.1.17"/>
    </reaction>
    <physiologicalReaction direction="right-to-left" evidence="5">
        <dbReference type="Rhea" id="RHEA:55874"/>
    </physiologicalReaction>
</comment>
<comment type="caution">
    <text evidence="6">Lacks conserved residue(s) required for the propagation of feature annotation.</text>
</comment>
<evidence type="ECO:0000256" key="3">
    <source>
        <dbReference type="ARBA" id="ARBA00023002"/>
    </source>
</evidence>
<comment type="catalytic activity">
    <reaction evidence="6">
        <text>2 a quinone + NADH + H(+) = 2 a 1,4-benzosemiquinone + NAD(+)</text>
        <dbReference type="Rhea" id="RHEA:65952"/>
        <dbReference type="ChEBI" id="CHEBI:15378"/>
        <dbReference type="ChEBI" id="CHEBI:57540"/>
        <dbReference type="ChEBI" id="CHEBI:57945"/>
        <dbReference type="ChEBI" id="CHEBI:132124"/>
        <dbReference type="ChEBI" id="CHEBI:134225"/>
    </reaction>
</comment>
<evidence type="ECO:0000256" key="6">
    <source>
        <dbReference type="HAMAP-Rule" id="MF_01216"/>
    </source>
</evidence>
<dbReference type="PANTHER" id="PTHR43741:SF2">
    <property type="entry name" value="FMN-DEPENDENT NADH:QUINONE OXIDOREDUCTASE"/>
    <property type="match status" value="1"/>
</dbReference>
<dbReference type="GO" id="GO:0016655">
    <property type="term" value="F:oxidoreductase activity, acting on NAD(P)H, quinone or similar compound as acceptor"/>
    <property type="evidence" value="ECO:0007669"/>
    <property type="project" value="InterPro"/>
</dbReference>
<dbReference type="HAMAP" id="MF_01216">
    <property type="entry name" value="Azoreductase_type1"/>
    <property type="match status" value="1"/>
</dbReference>
<dbReference type="Pfam" id="PF02525">
    <property type="entry name" value="Flavodoxin_2"/>
    <property type="match status" value="1"/>
</dbReference>
<comment type="cofactor">
    <cofactor evidence="6">
        <name>FMN</name>
        <dbReference type="ChEBI" id="CHEBI:58210"/>
    </cofactor>
    <text evidence="6">Binds 1 FMN per subunit.</text>
</comment>
<gene>
    <name evidence="6" type="primary">azoR</name>
    <name evidence="8" type="ORF">DEM27_09340</name>
</gene>
<evidence type="ECO:0000256" key="5">
    <source>
        <dbReference type="ARBA" id="ARBA00048542"/>
    </source>
</evidence>
<dbReference type="InterPro" id="IPR050104">
    <property type="entry name" value="FMN-dep_NADH:Q_OxRdtase_AzoR1"/>
</dbReference>
<feature type="binding site" evidence="6">
    <location>
        <position position="10"/>
    </location>
    <ligand>
        <name>FMN</name>
        <dbReference type="ChEBI" id="CHEBI:58210"/>
    </ligand>
</feature>
<dbReference type="PANTHER" id="PTHR43741">
    <property type="entry name" value="FMN-DEPENDENT NADH-AZOREDUCTASE 1"/>
    <property type="match status" value="1"/>
</dbReference>
<evidence type="ECO:0000259" key="7">
    <source>
        <dbReference type="Pfam" id="PF02525"/>
    </source>
</evidence>